<keyword evidence="3 8" id="KW-0812">Transmembrane</keyword>
<keyword evidence="5 8" id="KW-1133">Transmembrane helix</keyword>
<dbReference type="OrthoDB" id="273988at2"/>
<keyword evidence="6 8" id="KW-0472">Membrane</keyword>
<feature type="transmembrane region" description="Helical" evidence="8">
    <location>
        <begin position="359"/>
        <end position="379"/>
    </location>
</feature>
<dbReference type="RefSeq" id="WP_075081300.1">
    <property type="nucleotide sequence ID" value="NZ_BDCO01000003.1"/>
</dbReference>
<evidence type="ECO:0000256" key="2">
    <source>
        <dbReference type="ARBA" id="ARBA00004586"/>
    </source>
</evidence>
<evidence type="ECO:0000256" key="8">
    <source>
        <dbReference type="SAM" id="Phobius"/>
    </source>
</evidence>
<feature type="compositionally biased region" description="Basic and acidic residues" evidence="7">
    <location>
        <begin position="111"/>
        <end position="121"/>
    </location>
</feature>
<dbReference type="PANTHER" id="PTHR13416:SF2">
    <property type="entry name" value="TRANSMEMBRANE PROTEIN 43"/>
    <property type="match status" value="1"/>
</dbReference>
<comment type="subcellular location">
    <subcellularLocation>
        <location evidence="1">Endomembrane system</location>
        <topology evidence="1">Multi-pass membrane protein</topology>
    </subcellularLocation>
    <subcellularLocation>
        <location evidence="2">Endoplasmic reticulum membrane</location>
    </subcellularLocation>
</comment>
<feature type="transmembrane region" description="Helical" evidence="8">
    <location>
        <begin position="294"/>
        <end position="322"/>
    </location>
</feature>
<dbReference type="InParanoid" id="A0A146GFX9"/>
<dbReference type="AlphaFoldDB" id="A0A146GFX9"/>
<protein>
    <submittedName>
        <fullName evidence="9">Uncharacterized protein</fullName>
    </submittedName>
</protein>
<comment type="caution">
    <text evidence="9">The sequence shown here is derived from an EMBL/GenBank/DDBJ whole genome shotgun (WGS) entry which is preliminary data.</text>
</comment>
<evidence type="ECO:0000256" key="1">
    <source>
        <dbReference type="ARBA" id="ARBA00004127"/>
    </source>
</evidence>
<keyword evidence="10" id="KW-1185">Reference proteome</keyword>
<proteinExistence type="predicted"/>
<dbReference type="Proteomes" id="UP000076023">
    <property type="component" value="Unassembled WGS sequence"/>
</dbReference>
<evidence type="ECO:0000256" key="5">
    <source>
        <dbReference type="ARBA" id="ARBA00022989"/>
    </source>
</evidence>
<dbReference type="GO" id="GO:0071763">
    <property type="term" value="P:nuclear membrane organization"/>
    <property type="evidence" value="ECO:0007669"/>
    <property type="project" value="TreeGrafter"/>
</dbReference>
<evidence type="ECO:0000313" key="10">
    <source>
        <dbReference type="Proteomes" id="UP000076023"/>
    </source>
</evidence>
<gene>
    <name evidence="9" type="ORF">TSACC_3564</name>
</gene>
<reference evidence="10" key="1">
    <citation type="journal article" date="2017" name="Genome Announc.">
        <title>Draft Genome Sequence of Terrimicrobium sacchariphilum NM-5T, a Facultative Anaerobic Soil Bacterium of the Class Spartobacteria.</title>
        <authorList>
            <person name="Qiu Y.L."/>
            <person name="Tourlousse D.M."/>
            <person name="Matsuura N."/>
            <person name="Ohashi A."/>
            <person name="Sekiguchi Y."/>
        </authorList>
    </citation>
    <scope>NUCLEOTIDE SEQUENCE [LARGE SCALE GENOMIC DNA]</scope>
    <source>
        <strain evidence="10">NM-5</strain>
    </source>
</reference>
<evidence type="ECO:0000256" key="6">
    <source>
        <dbReference type="ARBA" id="ARBA00023136"/>
    </source>
</evidence>
<feature type="transmembrane region" description="Helical" evidence="8">
    <location>
        <begin position="20"/>
        <end position="40"/>
    </location>
</feature>
<accession>A0A146GFX9</accession>
<evidence type="ECO:0000256" key="4">
    <source>
        <dbReference type="ARBA" id="ARBA00022824"/>
    </source>
</evidence>
<evidence type="ECO:0000256" key="7">
    <source>
        <dbReference type="SAM" id="MobiDB-lite"/>
    </source>
</evidence>
<organism evidence="9 10">
    <name type="scientific">Terrimicrobium sacchariphilum</name>
    <dbReference type="NCBI Taxonomy" id="690879"/>
    <lineage>
        <taxon>Bacteria</taxon>
        <taxon>Pseudomonadati</taxon>
        <taxon>Verrucomicrobiota</taxon>
        <taxon>Terrimicrobiia</taxon>
        <taxon>Terrimicrobiales</taxon>
        <taxon>Terrimicrobiaceae</taxon>
        <taxon>Terrimicrobium</taxon>
    </lineage>
</organism>
<dbReference type="PANTHER" id="PTHR13416">
    <property type="match status" value="1"/>
</dbReference>
<feature type="region of interest" description="Disordered" evidence="7">
    <location>
        <begin position="111"/>
        <end position="130"/>
    </location>
</feature>
<dbReference type="EMBL" id="BDCO01000003">
    <property type="protein sequence ID" value="GAT35497.1"/>
    <property type="molecule type" value="Genomic_DNA"/>
</dbReference>
<evidence type="ECO:0000313" key="9">
    <source>
        <dbReference type="EMBL" id="GAT35497.1"/>
    </source>
</evidence>
<evidence type="ECO:0000256" key="3">
    <source>
        <dbReference type="ARBA" id="ARBA00022692"/>
    </source>
</evidence>
<dbReference type="InterPro" id="IPR012430">
    <property type="entry name" value="TMEM43_fam"/>
</dbReference>
<dbReference type="STRING" id="690879.TSACC_3564"/>
<dbReference type="GO" id="GO:0012505">
    <property type="term" value="C:endomembrane system"/>
    <property type="evidence" value="ECO:0007669"/>
    <property type="project" value="UniProtKB-SubCell"/>
</dbReference>
<sequence>MADVVTTTRSKSWFERISSAIAGVVGGVVLVAVAFGLLSWNEVRAVNRSRTLAIGEKEVIDAAAAPVDPANNGRLVHVSGPAAASGPATDSLLGVSAQALRLRRSVEMYQWKEESSTDTRKTSGGGEEETKTYSYKKVWSSSLIDSADFQEKNGHQNPDTLPIATEDFLPQEVTLGDFLLTDELLSQADKFEKLPVKGENLSATSELERLGKVSVVAGAYYVGNDPQKPAVGDMRVAFEIVPLGDVSVLARQVSDSFEPFSVRDLGSIETLYLGNVSAKEMFAGERAANTTWTWILRGVGFVLMFVGLLAISSPLPVIASILPLAGDLIGAGVALVMFLLALALSIGTIAITWIAVRPLLGIVLLILAGVTVAAGVWLLHLRRQRRLLGA</sequence>
<dbReference type="GO" id="GO:0006629">
    <property type="term" value="P:lipid metabolic process"/>
    <property type="evidence" value="ECO:0007669"/>
    <property type="project" value="TreeGrafter"/>
</dbReference>
<name>A0A146GFX9_TERSA</name>
<keyword evidence="4" id="KW-0256">Endoplasmic reticulum</keyword>
<feature type="transmembrane region" description="Helical" evidence="8">
    <location>
        <begin position="328"/>
        <end position="352"/>
    </location>
</feature>
<dbReference type="Pfam" id="PF07787">
    <property type="entry name" value="TMEM43"/>
    <property type="match status" value="1"/>
</dbReference>